<organism evidence="1 2">
    <name type="scientific">Choristoneura fumiferana</name>
    <name type="common">Spruce budworm moth</name>
    <name type="synonym">Archips fumiferana</name>
    <dbReference type="NCBI Taxonomy" id="7141"/>
    <lineage>
        <taxon>Eukaryota</taxon>
        <taxon>Metazoa</taxon>
        <taxon>Ecdysozoa</taxon>
        <taxon>Arthropoda</taxon>
        <taxon>Hexapoda</taxon>
        <taxon>Insecta</taxon>
        <taxon>Pterygota</taxon>
        <taxon>Neoptera</taxon>
        <taxon>Endopterygota</taxon>
        <taxon>Lepidoptera</taxon>
        <taxon>Glossata</taxon>
        <taxon>Ditrysia</taxon>
        <taxon>Tortricoidea</taxon>
        <taxon>Tortricidae</taxon>
        <taxon>Tortricinae</taxon>
        <taxon>Choristoneura</taxon>
    </lineage>
</organism>
<evidence type="ECO:0000313" key="2">
    <source>
        <dbReference type="Proteomes" id="UP001064048"/>
    </source>
</evidence>
<dbReference type="EMBL" id="CM046117">
    <property type="protein sequence ID" value="KAI8436768.1"/>
    <property type="molecule type" value="Genomic_DNA"/>
</dbReference>
<gene>
    <name evidence="1" type="ORF">MSG28_010236</name>
</gene>
<dbReference type="Proteomes" id="UP001064048">
    <property type="component" value="Chromosome 17"/>
</dbReference>
<protein>
    <submittedName>
        <fullName evidence="1">Uncharacterized protein</fullName>
    </submittedName>
</protein>
<accession>A0ACC0KK07</accession>
<sequence length="956" mass="106013">MKMPPTTCKALLKDYCSNCTFAGVHFIADDTKHWFERLVWVALVALSWYGSAILIIAAWDAFRESPISFGVETTYTKWETKLPSVAVCETENTEKLYSVCDTIWPPGHLLDLEDTLKDLAYFRGISYSLTEVCAISNPDPMCLMSNYSYYANLVRSGCQEIITNCSYNDVPFNCCEYFQPIDTDMGACFIINSIQTKKPKLLPMISNMRSKSSILKFEVLLPSTVAVRDIDNDLLIVETTPEQRACRFHSENKDGLYPHYSYSACTVLRSKKEKTKAYVEMVLAFLPTERFKRIVVRSRLDLVVSIGGTTGLFVGASLLSFVELIIYFTVRFAINIWLERQGRTNKVVIKEDGEDLSNDDILIVFQNRNQGLGYLNGGLHRVTPSLTIYYSSCIDVSLGLNTTQMAGELENGMKLKLGALGGGEACGARWALAALLLAPLAAANSSYCAVLAVLLLAVFITVASKFHAYSKPYCNESMMFTFMLLILLYIFSQFFAILGLINLDIANINMPIPVTIYEVSFELRVILTSSIDAALPVTTLIEAREQDGFALALAAVTVAGISLALTELCPILFSILVALASPEWKVLTRSMTYESTTTGSPVLAVFTAVNSNMSSHLTGSLAAILAFACPLSHMITLMNASHLIGIAIQAFHFMIMRCVPTAEQKEAGDVEYKRLGTEGKARVAKIPEKKKRGLWFIPSAIRHTKTLESIKSKVTAKETEERECLLLDENKFKDPIPSEGFKEVIAVDFNPCFDDKDAEELYRMHLLENYSLPKYWKIRVGSSYRSQGGSLHRIKTIIVQRDFNPYYYTNDIAVLVVAKPFALGLGVRQGTISKLGNEIRTNSTCTVIGWGATESSGMLSEQLRYATVLTVDHRICSSRYSHIKAIISDSMICASHLDRGGIDGCFGDSGGPLLYKGVVVGLVSFGFACGHAYYPGVYTKISSFTDWIIKTITTYK</sequence>
<name>A0ACC0KK07_CHOFU</name>
<evidence type="ECO:0000313" key="1">
    <source>
        <dbReference type="EMBL" id="KAI8436768.1"/>
    </source>
</evidence>
<keyword evidence="2" id="KW-1185">Reference proteome</keyword>
<reference evidence="1 2" key="1">
    <citation type="journal article" date="2022" name="Genome Biol. Evol.">
        <title>The Spruce Budworm Genome: Reconstructing the Evolutionary History of Antifreeze Proteins.</title>
        <authorList>
            <person name="Beliveau C."/>
            <person name="Gagne P."/>
            <person name="Picq S."/>
            <person name="Vernygora O."/>
            <person name="Keeling C.I."/>
            <person name="Pinkney K."/>
            <person name="Doucet D."/>
            <person name="Wen F."/>
            <person name="Johnston J.S."/>
            <person name="Maaroufi H."/>
            <person name="Boyle B."/>
            <person name="Laroche J."/>
            <person name="Dewar K."/>
            <person name="Juretic N."/>
            <person name="Blackburn G."/>
            <person name="Nisole A."/>
            <person name="Brunet B."/>
            <person name="Brandao M."/>
            <person name="Lumley L."/>
            <person name="Duan J."/>
            <person name="Quan G."/>
            <person name="Lucarotti C.J."/>
            <person name="Roe A.D."/>
            <person name="Sperling F.A.H."/>
            <person name="Levesque R.C."/>
            <person name="Cusson M."/>
        </authorList>
    </citation>
    <scope>NUCLEOTIDE SEQUENCE [LARGE SCALE GENOMIC DNA]</scope>
    <source>
        <strain evidence="1">Glfc:IPQL:Cfum</strain>
    </source>
</reference>
<proteinExistence type="predicted"/>
<comment type="caution">
    <text evidence="1">The sequence shown here is derived from an EMBL/GenBank/DDBJ whole genome shotgun (WGS) entry which is preliminary data.</text>
</comment>